<organism evidence="1 2">
    <name type="scientific">Pelobates cultripes</name>
    <name type="common">Western spadefoot toad</name>
    <dbReference type="NCBI Taxonomy" id="61616"/>
    <lineage>
        <taxon>Eukaryota</taxon>
        <taxon>Metazoa</taxon>
        <taxon>Chordata</taxon>
        <taxon>Craniata</taxon>
        <taxon>Vertebrata</taxon>
        <taxon>Euteleostomi</taxon>
        <taxon>Amphibia</taxon>
        <taxon>Batrachia</taxon>
        <taxon>Anura</taxon>
        <taxon>Pelobatoidea</taxon>
        <taxon>Pelobatidae</taxon>
        <taxon>Pelobates</taxon>
    </lineage>
</organism>
<dbReference type="Proteomes" id="UP001295444">
    <property type="component" value="Chromosome 02"/>
</dbReference>
<proteinExistence type="predicted"/>
<dbReference type="AlphaFoldDB" id="A0AAD1RED8"/>
<protein>
    <submittedName>
        <fullName evidence="1">Uncharacterized protein</fullName>
    </submittedName>
</protein>
<gene>
    <name evidence="1" type="ORF">PECUL_23A037468</name>
</gene>
<name>A0AAD1RED8_PELCU</name>
<evidence type="ECO:0000313" key="1">
    <source>
        <dbReference type="EMBL" id="CAH2247839.1"/>
    </source>
</evidence>
<dbReference type="EMBL" id="OW240913">
    <property type="protein sequence ID" value="CAH2247839.1"/>
    <property type="molecule type" value="Genomic_DNA"/>
</dbReference>
<dbReference type="PANTHER" id="PTHR41161">
    <property type="entry name" value="PROTEIN NCBP2AS2"/>
    <property type="match status" value="1"/>
</dbReference>
<evidence type="ECO:0000313" key="2">
    <source>
        <dbReference type="Proteomes" id="UP001295444"/>
    </source>
</evidence>
<keyword evidence="2" id="KW-1185">Reference proteome</keyword>
<dbReference type="PANTHER" id="PTHR41161:SF1">
    <property type="entry name" value="PROTEIN NCBP2AS2"/>
    <property type="match status" value="1"/>
</dbReference>
<accession>A0AAD1RED8</accession>
<reference evidence="1" key="1">
    <citation type="submission" date="2022-03" db="EMBL/GenBank/DDBJ databases">
        <authorList>
            <person name="Alioto T."/>
            <person name="Alioto T."/>
            <person name="Gomez Garrido J."/>
        </authorList>
    </citation>
    <scope>NUCLEOTIDE SEQUENCE</scope>
</reference>
<sequence>MVLRRLLFNLLNNPQMIEKLSESRPVRRAAQITAFAVMKAQLSGKEAAQRVLRSDTVRQIRQEAASGAGGGQLGHRLQRVRDSFLRELRSGMQEAKRHIKKGDNK</sequence>
<dbReference type="InterPro" id="IPR042407">
    <property type="entry name" value="NCBP2-AS2"/>
</dbReference>